<feature type="region of interest" description="Disordered" evidence="2">
    <location>
        <begin position="180"/>
        <end position="226"/>
    </location>
</feature>
<evidence type="ECO:0008006" key="5">
    <source>
        <dbReference type="Google" id="ProtNLM"/>
    </source>
</evidence>
<accession>S8E417</accession>
<organism evidence="3 4">
    <name type="scientific">Fomitopsis schrenkii</name>
    <name type="common">Brown rot fungus</name>
    <dbReference type="NCBI Taxonomy" id="2126942"/>
    <lineage>
        <taxon>Eukaryota</taxon>
        <taxon>Fungi</taxon>
        <taxon>Dikarya</taxon>
        <taxon>Basidiomycota</taxon>
        <taxon>Agaricomycotina</taxon>
        <taxon>Agaricomycetes</taxon>
        <taxon>Polyporales</taxon>
        <taxon>Fomitopsis</taxon>
    </lineage>
</organism>
<evidence type="ECO:0000256" key="1">
    <source>
        <dbReference type="ARBA" id="ARBA00022553"/>
    </source>
</evidence>
<dbReference type="GO" id="GO:0016973">
    <property type="term" value="P:poly(A)+ mRNA export from nucleus"/>
    <property type="evidence" value="ECO:0007669"/>
    <property type="project" value="TreeGrafter"/>
</dbReference>
<evidence type="ECO:0000313" key="3">
    <source>
        <dbReference type="EMBL" id="EPS99861.1"/>
    </source>
</evidence>
<keyword evidence="4" id="KW-1185">Reference proteome</keyword>
<gene>
    <name evidence="3" type="ORF">FOMPIDRAFT_1163573</name>
</gene>
<dbReference type="PANTHER" id="PTHR46551">
    <property type="entry name" value="SAP DOMAIN-CONTAINING RIBONUCLEOPROTEIN"/>
    <property type="match status" value="1"/>
</dbReference>
<evidence type="ECO:0000313" key="4">
    <source>
        <dbReference type="Proteomes" id="UP000015241"/>
    </source>
</evidence>
<proteinExistence type="predicted"/>
<evidence type="ECO:0000256" key="2">
    <source>
        <dbReference type="SAM" id="MobiDB-lite"/>
    </source>
</evidence>
<dbReference type="AlphaFoldDB" id="S8E417"/>
<dbReference type="eggNOG" id="ENOG502SCI5">
    <property type="taxonomic scope" value="Eukaryota"/>
</dbReference>
<name>S8E417_FOMSC</name>
<feature type="compositionally biased region" description="Polar residues" evidence="2">
    <location>
        <begin position="79"/>
        <end position="88"/>
    </location>
</feature>
<dbReference type="HOGENOM" id="CLU_096889_0_0_1"/>
<sequence length="226" mass="24087">MPNCTFLSAPPLQLLTHHVRSKALKVVDLKNILHSAGVSIPSKSNKNDLIARILASPVALDAYNAQHSPKTSEPAHEQSVAQQEQPSQVDVRPVLSDAPALPAATLPTATSTSNPNLPEDQELEKLKARAARFGIPLVEPTKHTGDATKRGNTTKLTAAAPDDPEKLAARAARFGIIQAAVPAQPATQSNGRKRSAQSTEAADAEELERRRKRAERFGNSVVGTKA</sequence>
<dbReference type="Proteomes" id="UP000015241">
    <property type="component" value="Unassembled WGS sequence"/>
</dbReference>
<dbReference type="InterPro" id="IPR052240">
    <property type="entry name" value="SAP_domain_ribonucleoprotein"/>
</dbReference>
<feature type="region of interest" description="Disordered" evidence="2">
    <location>
        <begin position="65"/>
        <end position="91"/>
    </location>
</feature>
<dbReference type="PANTHER" id="PTHR46551:SF1">
    <property type="entry name" value="SAP DOMAIN-CONTAINING RIBONUCLEOPROTEIN"/>
    <property type="match status" value="1"/>
</dbReference>
<keyword evidence="1" id="KW-0597">Phosphoprotein</keyword>
<dbReference type="EMBL" id="KE504153">
    <property type="protein sequence ID" value="EPS99861.1"/>
    <property type="molecule type" value="Genomic_DNA"/>
</dbReference>
<dbReference type="OrthoDB" id="445357at2759"/>
<protein>
    <recommendedName>
        <fullName evidence="5">THO1-MOS11 C-terminal domain-containing protein</fullName>
    </recommendedName>
</protein>
<dbReference type="STRING" id="743788.S8E417"/>
<dbReference type="GO" id="GO:0005634">
    <property type="term" value="C:nucleus"/>
    <property type="evidence" value="ECO:0007669"/>
    <property type="project" value="TreeGrafter"/>
</dbReference>
<dbReference type="InParanoid" id="S8E417"/>
<reference evidence="3 4" key="1">
    <citation type="journal article" date="2012" name="Science">
        <title>The Paleozoic origin of enzymatic lignin decomposition reconstructed from 31 fungal genomes.</title>
        <authorList>
            <person name="Floudas D."/>
            <person name="Binder M."/>
            <person name="Riley R."/>
            <person name="Barry K."/>
            <person name="Blanchette R.A."/>
            <person name="Henrissat B."/>
            <person name="Martinez A.T."/>
            <person name="Otillar R."/>
            <person name="Spatafora J.W."/>
            <person name="Yadav J.S."/>
            <person name="Aerts A."/>
            <person name="Benoit I."/>
            <person name="Boyd A."/>
            <person name="Carlson A."/>
            <person name="Copeland A."/>
            <person name="Coutinho P.M."/>
            <person name="de Vries R.P."/>
            <person name="Ferreira P."/>
            <person name="Findley K."/>
            <person name="Foster B."/>
            <person name="Gaskell J."/>
            <person name="Glotzer D."/>
            <person name="Gorecki P."/>
            <person name="Heitman J."/>
            <person name="Hesse C."/>
            <person name="Hori C."/>
            <person name="Igarashi K."/>
            <person name="Jurgens J.A."/>
            <person name="Kallen N."/>
            <person name="Kersten P."/>
            <person name="Kohler A."/>
            <person name="Kuees U."/>
            <person name="Kumar T.K.A."/>
            <person name="Kuo A."/>
            <person name="LaButti K."/>
            <person name="Larrondo L.F."/>
            <person name="Lindquist E."/>
            <person name="Ling A."/>
            <person name="Lombard V."/>
            <person name="Lucas S."/>
            <person name="Lundell T."/>
            <person name="Martin R."/>
            <person name="McLaughlin D.J."/>
            <person name="Morgenstern I."/>
            <person name="Morin E."/>
            <person name="Murat C."/>
            <person name="Nagy L.G."/>
            <person name="Nolan M."/>
            <person name="Ohm R.A."/>
            <person name="Patyshakuliyeva A."/>
            <person name="Rokas A."/>
            <person name="Ruiz-Duenas F.J."/>
            <person name="Sabat G."/>
            <person name="Salamov A."/>
            <person name="Samejima M."/>
            <person name="Schmutz J."/>
            <person name="Slot J.C."/>
            <person name="St John F."/>
            <person name="Stenlid J."/>
            <person name="Sun H."/>
            <person name="Sun S."/>
            <person name="Syed K."/>
            <person name="Tsang A."/>
            <person name="Wiebenga A."/>
            <person name="Young D."/>
            <person name="Pisabarro A."/>
            <person name="Eastwood D.C."/>
            <person name="Martin F."/>
            <person name="Cullen D."/>
            <person name="Grigoriev I.V."/>
            <person name="Hibbett D.S."/>
        </authorList>
    </citation>
    <scope>NUCLEOTIDE SEQUENCE</scope>
    <source>
        <strain evidence="4">FP-58527</strain>
    </source>
</reference>